<feature type="compositionally biased region" description="Polar residues" evidence="1">
    <location>
        <begin position="30"/>
        <end position="46"/>
    </location>
</feature>
<accession>A0A9N8DYI5</accession>
<feature type="compositionally biased region" description="Low complexity" evidence="1">
    <location>
        <begin position="63"/>
        <end position="76"/>
    </location>
</feature>
<protein>
    <submittedName>
        <fullName evidence="2">Uncharacterized protein</fullName>
    </submittedName>
</protein>
<dbReference type="OrthoDB" id="47289at2759"/>
<sequence length="1102" mass="122160">MRDNSIEPFTPRDARPLHSNPYASNKRKSTNQQQQPETIQEATETSHPQDKKSSQGPLHDDSASSSEAIGGSSNENAIASQNSMRLLSMLQRDYEELEKDSVKACLRSKQFPCPEVSKVLQEGSNPSLDFSVLQESCQILMDHPDYLAGCCGGGNTNNIEQEEKQKSSLWYMTRLGTIVRFLQLLLVTDKNKLSPQQTNPLLLNLMKALVTNVEKSLQYWTAAEKEQQQSIDDDRREDCLYNGPVSQTYHGPQVACFVLAFCLRIKSVMVQHRLDLLPALWKSVDAIFTALAMTTSSSLPVELLQDAIDALGGYLKDFLWQAVGVLALSKQSALLQPHQVKISSFFLTKLSRFLKLHANQEGEKIPDDILSLLVSFCGLAVYVAATQPDQAALLQTVQKVSSKAEKCLLSVLLTEEEKGAPVVPKAVSLHQLCNMRQLTRGVLGQSTTTTQSSSLLQSSFDIGKWHILQEVLQQCLNSATTPSDGSLPLLWTEEAHVNSLLAVCENLVFGSLPMCHTFLTTARLKKNKKNKTEDCVPTKLLETTLRSISQYVYACETTAPCMTANALHCLLLRWLMPMASQQQHHPLTRECVLFLVQTHVTRLGSNHNGTPLMTLLTKALFDHRTSHKSTIAALIRKMLVADPNGGELPLGLQRLVCAEYGSKPLFRSRKRRRDGKQIARTEDGNGNPSWHPFSVEDIRVIATVMARVPFSVIPNAKADLEHFCLNICAKKKKKKRRKVPSSSLAKRSIIALSLLEAAVREDPSLVFLKSICPETGTSSIQQRLCTWFLSQVDSCYPSGRQHVAEQTMESLAIIGTSVLRFISFAGQQGSVENESTAQVQEHVRLVQRVLDVCTDPERILAQCRQTNAAEGTTSNMPLLVLESSRTLGIIGLTLLGRVGMVNDIMQGFVSIYQRLLASNMCWSLHTQTMTSLYGMFKSIQRDQGQILVTCIPERHRKGQASLLQCRIKGKVYRYDKHNNAGEHVNRKDKDALSKLCFHSLDALIPRSSPIATKLPSQQGREVSLSIATGSYFLTMPTQGGREAIVIFPPTESSLQDIQYMLGSSATQDETMPAVQQLQRIMSSRDGCTAILQPAGNLSNDGE</sequence>
<evidence type="ECO:0000256" key="1">
    <source>
        <dbReference type="SAM" id="MobiDB-lite"/>
    </source>
</evidence>
<dbReference type="AlphaFoldDB" id="A0A9N8DYI5"/>
<dbReference type="EMBL" id="CAICTM010000368">
    <property type="protein sequence ID" value="CAB9508985.1"/>
    <property type="molecule type" value="Genomic_DNA"/>
</dbReference>
<dbReference type="Proteomes" id="UP001153069">
    <property type="component" value="Unassembled WGS sequence"/>
</dbReference>
<feature type="region of interest" description="Disordered" evidence="1">
    <location>
        <begin position="1"/>
        <end position="77"/>
    </location>
</feature>
<feature type="compositionally biased region" description="Basic and acidic residues" evidence="1">
    <location>
        <begin position="1"/>
        <end position="16"/>
    </location>
</feature>
<proteinExistence type="predicted"/>
<name>A0A9N8DYI5_9STRA</name>
<gene>
    <name evidence="2" type="ORF">SEMRO_369_G128300.1</name>
</gene>
<feature type="compositionally biased region" description="Basic and acidic residues" evidence="1">
    <location>
        <begin position="47"/>
        <end position="62"/>
    </location>
</feature>
<feature type="region of interest" description="Disordered" evidence="1">
    <location>
        <begin position="669"/>
        <end position="690"/>
    </location>
</feature>
<reference evidence="2" key="1">
    <citation type="submission" date="2020-06" db="EMBL/GenBank/DDBJ databases">
        <authorList>
            <consortium name="Plant Systems Biology data submission"/>
        </authorList>
    </citation>
    <scope>NUCLEOTIDE SEQUENCE</scope>
    <source>
        <strain evidence="2">D6</strain>
    </source>
</reference>
<comment type="caution">
    <text evidence="2">The sequence shown here is derived from an EMBL/GenBank/DDBJ whole genome shotgun (WGS) entry which is preliminary data.</text>
</comment>
<keyword evidence="3" id="KW-1185">Reference proteome</keyword>
<evidence type="ECO:0000313" key="3">
    <source>
        <dbReference type="Proteomes" id="UP001153069"/>
    </source>
</evidence>
<organism evidence="2 3">
    <name type="scientific">Seminavis robusta</name>
    <dbReference type="NCBI Taxonomy" id="568900"/>
    <lineage>
        <taxon>Eukaryota</taxon>
        <taxon>Sar</taxon>
        <taxon>Stramenopiles</taxon>
        <taxon>Ochrophyta</taxon>
        <taxon>Bacillariophyta</taxon>
        <taxon>Bacillariophyceae</taxon>
        <taxon>Bacillariophycidae</taxon>
        <taxon>Naviculales</taxon>
        <taxon>Naviculaceae</taxon>
        <taxon>Seminavis</taxon>
    </lineage>
</organism>
<evidence type="ECO:0000313" key="2">
    <source>
        <dbReference type="EMBL" id="CAB9508985.1"/>
    </source>
</evidence>